<feature type="transmembrane region" description="Helical" evidence="3">
    <location>
        <begin position="240"/>
        <end position="264"/>
    </location>
</feature>
<organism evidence="5 6">
    <name type="scientific">Anaeramoeba ignava</name>
    <name type="common">Anaerobic marine amoeba</name>
    <dbReference type="NCBI Taxonomy" id="1746090"/>
    <lineage>
        <taxon>Eukaryota</taxon>
        <taxon>Metamonada</taxon>
        <taxon>Anaeramoebidae</taxon>
        <taxon>Anaeramoeba</taxon>
    </lineage>
</organism>
<dbReference type="PANTHER" id="PTHR46550:SF1">
    <property type="entry name" value="F-BOX PROTEIN 3"/>
    <property type="match status" value="1"/>
</dbReference>
<keyword evidence="2" id="KW-0833">Ubl conjugation pathway</keyword>
<protein>
    <submittedName>
        <fullName evidence="5">F-box only protein</fullName>
    </submittedName>
</protein>
<comment type="caution">
    <text evidence="5">The sequence shown here is derived from an EMBL/GenBank/DDBJ whole genome shotgun (WGS) entry which is preliminary data.</text>
</comment>
<accession>A0A9Q0LJF5</accession>
<dbReference type="Gene3D" id="1.20.1280.50">
    <property type="match status" value="1"/>
</dbReference>
<reference evidence="5" key="1">
    <citation type="submission" date="2022-10" db="EMBL/GenBank/DDBJ databases">
        <title>Novel sulphate-reducing endosymbionts in the free-living metamonad Anaeramoeba.</title>
        <authorList>
            <person name="Jerlstrom-Hultqvist J."/>
            <person name="Cepicka I."/>
            <person name="Gallot-Lavallee L."/>
            <person name="Salas-Leiva D."/>
            <person name="Curtis B.A."/>
            <person name="Zahonova K."/>
            <person name="Pipaliya S."/>
            <person name="Dacks J."/>
            <person name="Roger A.J."/>
        </authorList>
    </citation>
    <scope>NUCLEOTIDE SEQUENCE</scope>
    <source>
        <strain evidence="5">BMAN</strain>
    </source>
</reference>
<evidence type="ECO:0000256" key="3">
    <source>
        <dbReference type="SAM" id="Phobius"/>
    </source>
</evidence>
<feature type="transmembrane region" description="Helical" evidence="3">
    <location>
        <begin position="403"/>
        <end position="427"/>
    </location>
</feature>
<keyword evidence="3" id="KW-1133">Transmembrane helix</keyword>
<dbReference type="Pfam" id="PF12937">
    <property type="entry name" value="F-box-like"/>
    <property type="match status" value="1"/>
</dbReference>
<feature type="transmembrane region" description="Helical" evidence="3">
    <location>
        <begin position="270"/>
        <end position="292"/>
    </location>
</feature>
<feature type="transmembrane region" description="Helical" evidence="3">
    <location>
        <begin position="339"/>
        <end position="360"/>
    </location>
</feature>
<name>A0A9Q0LJF5_ANAIG</name>
<feature type="transmembrane region" description="Helical" evidence="3">
    <location>
        <begin position="304"/>
        <end position="324"/>
    </location>
</feature>
<dbReference type="InterPro" id="IPR036047">
    <property type="entry name" value="F-box-like_dom_sf"/>
</dbReference>
<keyword evidence="6" id="KW-1185">Reference proteome</keyword>
<evidence type="ECO:0000256" key="2">
    <source>
        <dbReference type="ARBA" id="ARBA00022786"/>
    </source>
</evidence>
<dbReference type="Proteomes" id="UP001149090">
    <property type="component" value="Unassembled WGS sequence"/>
</dbReference>
<keyword evidence="3" id="KW-0472">Membrane</keyword>
<dbReference type="PROSITE" id="PS50181">
    <property type="entry name" value="FBOX"/>
    <property type="match status" value="1"/>
</dbReference>
<evidence type="ECO:0000313" key="5">
    <source>
        <dbReference type="EMBL" id="KAJ5072518.1"/>
    </source>
</evidence>
<feature type="transmembrane region" description="Helical" evidence="3">
    <location>
        <begin position="372"/>
        <end position="391"/>
    </location>
</feature>
<keyword evidence="3" id="KW-0812">Transmembrane</keyword>
<proteinExistence type="predicted"/>
<feature type="transmembrane region" description="Helical" evidence="3">
    <location>
        <begin position="434"/>
        <end position="452"/>
    </location>
</feature>
<dbReference type="GO" id="GO:0005737">
    <property type="term" value="C:cytoplasm"/>
    <property type="evidence" value="ECO:0007669"/>
    <property type="project" value="TreeGrafter"/>
</dbReference>
<dbReference type="InterPro" id="IPR001810">
    <property type="entry name" value="F-box_dom"/>
</dbReference>
<dbReference type="AlphaFoldDB" id="A0A9Q0LJF5"/>
<dbReference type="OrthoDB" id="3219396at2759"/>
<dbReference type="EMBL" id="JAPDFW010000081">
    <property type="protein sequence ID" value="KAJ5072518.1"/>
    <property type="molecule type" value="Genomic_DNA"/>
</dbReference>
<sequence>MEQFTIQKFGDKLKAKITNDNFNFLKIGEMSEVPTKLKKPPKQENLFIEMLPEDVHLYIFQFLSPGSLLKLSMTCQTFNDLSKDINCWRNMSFKYWRYFLLNDLEMQNNFYYYGNSKEDQIPIYGIIEEPKIINSNLQSIMDKKPQKLIQRQSSISLMFNRLKNLREKKEEDQNYIFPENDYKSYMMRYIQSIPNPGNELISKSKLINQKIKERKNRFEEFKKNQMEINRRILIFQKIDTWIDIDIQVFKFCILTFLILLGFYIDTNLSFNPFYFFILLLIPTLILPILFLFRSFYDTQNNKKLYFIVSLITFVIFIQVLLIGLKSGKIIQYSWLFRKIFRYFLFVILSLMTFLFIIVLEMKLDGKIGLSDFKVFFLLFFIGFFSIFFWAISKTQHMIRGVKLVFGFIFMLYLVPFTIFEILIFCYLQFSGFEYISFTFIPLYLFLCCQPFPSHKDFQDLDYY</sequence>
<comment type="pathway">
    <text evidence="1">Protein modification; protein ubiquitination.</text>
</comment>
<feature type="domain" description="F-box" evidence="4">
    <location>
        <begin position="45"/>
        <end position="91"/>
    </location>
</feature>
<dbReference type="PANTHER" id="PTHR46550">
    <property type="entry name" value="F-BOX ONLY PROTEIN 3"/>
    <property type="match status" value="1"/>
</dbReference>
<dbReference type="SMART" id="SM00256">
    <property type="entry name" value="FBOX"/>
    <property type="match status" value="1"/>
</dbReference>
<evidence type="ECO:0000259" key="4">
    <source>
        <dbReference type="PROSITE" id="PS50181"/>
    </source>
</evidence>
<gene>
    <name evidence="5" type="ORF">M0811_01533</name>
</gene>
<dbReference type="SUPFAM" id="SSF81383">
    <property type="entry name" value="F-box domain"/>
    <property type="match status" value="1"/>
</dbReference>
<evidence type="ECO:0000313" key="6">
    <source>
        <dbReference type="Proteomes" id="UP001149090"/>
    </source>
</evidence>
<evidence type="ECO:0000256" key="1">
    <source>
        <dbReference type="ARBA" id="ARBA00004906"/>
    </source>
</evidence>
<dbReference type="InterPro" id="IPR052121">
    <property type="entry name" value="F-box_SCF_Substrate_Recog"/>
</dbReference>